<accession>A0A1J5T248</accession>
<dbReference type="Gene3D" id="2.60.40.3230">
    <property type="match status" value="1"/>
</dbReference>
<dbReference type="EMBL" id="MLJW01000010">
    <property type="protein sequence ID" value="OIR14922.1"/>
    <property type="molecule type" value="Genomic_DNA"/>
</dbReference>
<dbReference type="AlphaFoldDB" id="A0A1J5T248"/>
<dbReference type="InterPro" id="IPR010824">
    <property type="entry name" value="DUF1425"/>
</dbReference>
<gene>
    <name evidence="1" type="ORF">GALL_40380</name>
</gene>
<sequence length="135" mass="14806">MRNLILFVAMAMAAGAGCQNVNSVERAVPVASPSYVSDKRIITDYTLAKSLAIVSVYQTTVSGNLLKIQVQVENLSSRTNNLRYRIQWTDRDGMVVDSPLDVWKPLTLQGRERSSVSGVAPTPAAVDFTIKFQES</sequence>
<reference evidence="1" key="1">
    <citation type="submission" date="2016-10" db="EMBL/GenBank/DDBJ databases">
        <title>Sequence of Gallionella enrichment culture.</title>
        <authorList>
            <person name="Poehlein A."/>
            <person name="Muehling M."/>
            <person name="Daniel R."/>
        </authorList>
    </citation>
    <scope>NUCLEOTIDE SEQUENCE</scope>
</reference>
<evidence type="ECO:0008006" key="2">
    <source>
        <dbReference type="Google" id="ProtNLM"/>
    </source>
</evidence>
<comment type="caution">
    <text evidence="1">The sequence shown here is derived from an EMBL/GenBank/DDBJ whole genome shotgun (WGS) entry which is preliminary data.</text>
</comment>
<protein>
    <recommendedName>
        <fullName evidence="2">DUF1425 domain-containing protein</fullName>
    </recommendedName>
</protein>
<dbReference type="PROSITE" id="PS51257">
    <property type="entry name" value="PROKAR_LIPOPROTEIN"/>
    <property type="match status" value="1"/>
</dbReference>
<dbReference type="Pfam" id="PF07233">
    <property type="entry name" value="DUF1425"/>
    <property type="match status" value="1"/>
</dbReference>
<evidence type="ECO:0000313" key="1">
    <source>
        <dbReference type="EMBL" id="OIR14922.1"/>
    </source>
</evidence>
<proteinExistence type="predicted"/>
<dbReference type="CDD" id="cd09030">
    <property type="entry name" value="DUF1425"/>
    <property type="match status" value="1"/>
</dbReference>
<name>A0A1J5T248_9ZZZZ</name>
<dbReference type="InterPro" id="IPR038483">
    <property type="entry name" value="YcfL-like_sf"/>
</dbReference>
<organism evidence="1">
    <name type="scientific">mine drainage metagenome</name>
    <dbReference type="NCBI Taxonomy" id="410659"/>
    <lineage>
        <taxon>unclassified sequences</taxon>
        <taxon>metagenomes</taxon>
        <taxon>ecological metagenomes</taxon>
    </lineage>
</organism>